<organism evidence="3 4">
    <name type="scientific">Lunasporangiospora selenospora</name>
    <dbReference type="NCBI Taxonomy" id="979761"/>
    <lineage>
        <taxon>Eukaryota</taxon>
        <taxon>Fungi</taxon>
        <taxon>Fungi incertae sedis</taxon>
        <taxon>Mucoromycota</taxon>
        <taxon>Mortierellomycotina</taxon>
        <taxon>Mortierellomycetes</taxon>
        <taxon>Mortierellales</taxon>
        <taxon>Mortierellaceae</taxon>
        <taxon>Lunasporangiospora</taxon>
    </lineage>
</organism>
<keyword evidence="4" id="KW-1185">Reference proteome</keyword>
<feature type="transmembrane region" description="Helical" evidence="2">
    <location>
        <begin position="105"/>
        <end position="123"/>
    </location>
</feature>
<feature type="transmembrane region" description="Helical" evidence="2">
    <location>
        <begin position="71"/>
        <end position="93"/>
    </location>
</feature>
<protein>
    <submittedName>
        <fullName evidence="3">Uncharacterized protein</fullName>
    </submittedName>
</protein>
<feature type="transmembrane region" description="Helical" evidence="2">
    <location>
        <begin position="45"/>
        <end position="65"/>
    </location>
</feature>
<proteinExistence type="predicted"/>
<dbReference type="Proteomes" id="UP000780801">
    <property type="component" value="Unassembled WGS sequence"/>
</dbReference>
<gene>
    <name evidence="3" type="ORF">BGW38_005052</name>
</gene>
<reference evidence="3" key="1">
    <citation type="journal article" date="2020" name="Fungal Divers.">
        <title>Resolving the Mortierellaceae phylogeny through synthesis of multi-gene phylogenetics and phylogenomics.</title>
        <authorList>
            <person name="Vandepol N."/>
            <person name="Liber J."/>
            <person name="Desiro A."/>
            <person name="Na H."/>
            <person name="Kennedy M."/>
            <person name="Barry K."/>
            <person name="Grigoriev I.V."/>
            <person name="Miller A.N."/>
            <person name="O'Donnell K."/>
            <person name="Stajich J.E."/>
            <person name="Bonito G."/>
        </authorList>
    </citation>
    <scope>NUCLEOTIDE SEQUENCE</scope>
    <source>
        <strain evidence="3">KOD1015</strain>
    </source>
</reference>
<keyword evidence="2" id="KW-1133">Transmembrane helix</keyword>
<comment type="caution">
    <text evidence="3">The sequence shown here is derived from an EMBL/GenBank/DDBJ whole genome shotgun (WGS) entry which is preliminary data.</text>
</comment>
<evidence type="ECO:0000256" key="2">
    <source>
        <dbReference type="SAM" id="Phobius"/>
    </source>
</evidence>
<evidence type="ECO:0000256" key="1">
    <source>
        <dbReference type="SAM" id="MobiDB-lite"/>
    </source>
</evidence>
<feature type="transmembrane region" description="Helical" evidence="2">
    <location>
        <begin position="150"/>
        <end position="171"/>
    </location>
</feature>
<name>A0A9P6G200_9FUNG</name>
<keyword evidence="2" id="KW-0812">Transmembrane</keyword>
<accession>A0A9P6G200</accession>
<feature type="region of interest" description="Disordered" evidence="1">
    <location>
        <begin position="190"/>
        <end position="209"/>
    </location>
</feature>
<keyword evidence="2" id="KW-0472">Membrane</keyword>
<evidence type="ECO:0000313" key="4">
    <source>
        <dbReference type="Proteomes" id="UP000780801"/>
    </source>
</evidence>
<sequence length="209" mass="23052">MHDTTPPQNFGNSSPPLTTYTIPNEHSRLREIKCCGCLTLRGGNILMTFFAFVMIAIEVLSFLIVHTEDGSVIPTIGIIITLALAITGIFALRSKGYRAAMIFQIEWWIVTLLTFVGTIVSIATGTAADSTGIACQSVNEYSSHRSCKKAVYIGYIVLSVIQIMFMIYGGVSANRFARLRKAEYEMQQSEPQQSLVEKPTLESQNQSTV</sequence>
<dbReference type="EMBL" id="JAABOA010000320">
    <property type="protein sequence ID" value="KAF9584825.1"/>
    <property type="molecule type" value="Genomic_DNA"/>
</dbReference>
<dbReference type="AlphaFoldDB" id="A0A9P6G200"/>
<evidence type="ECO:0000313" key="3">
    <source>
        <dbReference type="EMBL" id="KAF9584825.1"/>
    </source>
</evidence>